<dbReference type="SUPFAM" id="SSF75169">
    <property type="entry name" value="DsrEFH-like"/>
    <property type="match status" value="1"/>
</dbReference>
<gene>
    <name evidence="1" type="ORF">BJI69_17690</name>
</gene>
<dbReference type="STRING" id="1440763.BJI69_17690"/>
<name>A0A0G9HCW8_9GAMM</name>
<dbReference type="InterPro" id="IPR027396">
    <property type="entry name" value="DsrEFH-like"/>
</dbReference>
<evidence type="ECO:0000313" key="2">
    <source>
        <dbReference type="Proteomes" id="UP000182987"/>
    </source>
</evidence>
<dbReference type="InterPro" id="IPR003787">
    <property type="entry name" value="Sulphur_relay_DsrE/F-like"/>
</dbReference>
<dbReference type="Pfam" id="PF02635">
    <property type="entry name" value="DsrE"/>
    <property type="match status" value="1"/>
</dbReference>
<protein>
    <submittedName>
        <fullName evidence="1">Uncharacterized protein</fullName>
    </submittedName>
</protein>
<dbReference type="PATRIC" id="fig|1440763.5.peg.2068"/>
<accession>A0A0G9HCW8</accession>
<sequence>MKAAIIILSDPKAGEDALGRMFNGLAAAYDFKQSGADVGIYFQGTGTRWPGVLSDKTHPIHALYKAVEDRIVGVSCGCADVFGAREEVEKAGFDLITDNSVPGTSGLPSIAKIAADGYQIFSF</sequence>
<evidence type="ECO:0000313" key="1">
    <source>
        <dbReference type="EMBL" id="APG05552.1"/>
    </source>
</evidence>
<dbReference type="EMBL" id="CP017480">
    <property type="protein sequence ID" value="APG05552.1"/>
    <property type="molecule type" value="Genomic_DNA"/>
</dbReference>
<dbReference type="AlphaFoldDB" id="A0A0G9HCW8"/>
<dbReference type="KEGG" id="lrz:BJI69_17690"/>
<reference evidence="2" key="1">
    <citation type="submission" date="2016-09" db="EMBL/GenBank/DDBJ databases">
        <authorList>
            <person name="Lysoe E."/>
        </authorList>
    </citation>
    <scope>NUCLEOTIDE SEQUENCE [LARGE SCALE GENOMIC DNA]</scope>
    <source>
        <strain evidence="2">LJ96T</strain>
    </source>
</reference>
<keyword evidence="2" id="KW-1185">Reference proteome</keyword>
<dbReference type="Proteomes" id="UP000182987">
    <property type="component" value="Chromosome"/>
</dbReference>
<dbReference type="OrthoDB" id="9807925at2"/>
<dbReference type="RefSeq" id="WP_046967752.1">
    <property type="nucleotide sequence ID" value="NZ_CP017480.1"/>
</dbReference>
<proteinExistence type="predicted"/>
<organism evidence="1 2">
    <name type="scientific">Luteibacter rhizovicinus DSM 16549</name>
    <dbReference type="NCBI Taxonomy" id="1440763"/>
    <lineage>
        <taxon>Bacteria</taxon>
        <taxon>Pseudomonadati</taxon>
        <taxon>Pseudomonadota</taxon>
        <taxon>Gammaproteobacteria</taxon>
        <taxon>Lysobacterales</taxon>
        <taxon>Rhodanobacteraceae</taxon>
        <taxon>Luteibacter</taxon>
    </lineage>
</organism>